<protein>
    <submittedName>
        <fullName evidence="2">Uncharacterized protein</fullName>
    </submittedName>
</protein>
<feature type="compositionally biased region" description="Basic and acidic residues" evidence="1">
    <location>
        <begin position="60"/>
        <end position="73"/>
    </location>
</feature>
<keyword evidence="3" id="KW-1185">Reference proteome</keyword>
<dbReference type="AlphaFoldDB" id="A0AAV4BR63"/>
<evidence type="ECO:0000313" key="3">
    <source>
        <dbReference type="Proteomes" id="UP000735302"/>
    </source>
</evidence>
<dbReference type="EMBL" id="BLXT01005270">
    <property type="protein sequence ID" value="GFO21618.1"/>
    <property type="molecule type" value="Genomic_DNA"/>
</dbReference>
<feature type="region of interest" description="Disordered" evidence="1">
    <location>
        <begin position="1"/>
        <end position="73"/>
    </location>
</feature>
<gene>
    <name evidence="2" type="ORF">PoB_004812300</name>
</gene>
<sequence length="73" mass="7936">MQVKIQHTLLYSQQTTAQHRIPKNSSAHGTTRKAFGPPSGQGAASGARTRARRLPADLGADSHETQETLNRDQ</sequence>
<accession>A0AAV4BR63</accession>
<reference evidence="2 3" key="1">
    <citation type="journal article" date="2021" name="Elife">
        <title>Chloroplast acquisition without the gene transfer in kleptoplastic sea slugs, Plakobranchus ocellatus.</title>
        <authorList>
            <person name="Maeda T."/>
            <person name="Takahashi S."/>
            <person name="Yoshida T."/>
            <person name="Shimamura S."/>
            <person name="Takaki Y."/>
            <person name="Nagai Y."/>
            <person name="Toyoda A."/>
            <person name="Suzuki Y."/>
            <person name="Arimoto A."/>
            <person name="Ishii H."/>
            <person name="Satoh N."/>
            <person name="Nishiyama T."/>
            <person name="Hasebe M."/>
            <person name="Maruyama T."/>
            <person name="Minagawa J."/>
            <person name="Obokata J."/>
            <person name="Shigenobu S."/>
        </authorList>
    </citation>
    <scope>NUCLEOTIDE SEQUENCE [LARGE SCALE GENOMIC DNA]</scope>
</reference>
<proteinExistence type="predicted"/>
<feature type="compositionally biased region" description="Low complexity" evidence="1">
    <location>
        <begin position="34"/>
        <end position="48"/>
    </location>
</feature>
<organism evidence="2 3">
    <name type="scientific">Plakobranchus ocellatus</name>
    <dbReference type="NCBI Taxonomy" id="259542"/>
    <lineage>
        <taxon>Eukaryota</taxon>
        <taxon>Metazoa</taxon>
        <taxon>Spiralia</taxon>
        <taxon>Lophotrochozoa</taxon>
        <taxon>Mollusca</taxon>
        <taxon>Gastropoda</taxon>
        <taxon>Heterobranchia</taxon>
        <taxon>Euthyneura</taxon>
        <taxon>Panpulmonata</taxon>
        <taxon>Sacoglossa</taxon>
        <taxon>Placobranchoidea</taxon>
        <taxon>Plakobranchidae</taxon>
        <taxon>Plakobranchus</taxon>
    </lineage>
</organism>
<name>A0AAV4BR63_9GAST</name>
<dbReference type="Proteomes" id="UP000735302">
    <property type="component" value="Unassembled WGS sequence"/>
</dbReference>
<feature type="compositionally biased region" description="Polar residues" evidence="1">
    <location>
        <begin position="9"/>
        <end position="29"/>
    </location>
</feature>
<comment type="caution">
    <text evidence="2">The sequence shown here is derived from an EMBL/GenBank/DDBJ whole genome shotgun (WGS) entry which is preliminary data.</text>
</comment>
<evidence type="ECO:0000256" key="1">
    <source>
        <dbReference type="SAM" id="MobiDB-lite"/>
    </source>
</evidence>
<evidence type="ECO:0000313" key="2">
    <source>
        <dbReference type="EMBL" id="GFO21618.1"/>
    </source>
</evidence>